<evidence type="ECO:0000256" key="2">
    <source>
        <dbReference type="RuleBase" id="RU003616"/>
    </source>
</evidence>
<comment type="caution">
    <text evidence="4">The sequence shown here is derived from an EMBL/GenBank/DDBJ whole genome shotgun (WGS) entry which is preliminary data.</text>
</comment>
<evidence type="ECO:0000313" key="5">
    <source>
        <dbReference type="Proteomes" id="UP000315103"/>
    </source>
</evidence>
<dbReference type="RefSeq" id="WP_145287648.1">
    <property type="nucleotide sequence ID" value="NZ_VMSJ01000002.1"/>
</dbReference>
<gene>
    <name evidence="4" type="ORF">FO441_06715</name>
</gene>
<dbReference type="Pfam" id="PF00011">
    <property type="entry name" value="HSP20"/>
    <property type="match status" value="1"/>
</dbReference>
<dbReference type="InterPro" id="IPR002068">
    <property type="entry name" value="A-crystallin/Hsp20_dom"/>
</dbReference>
<comment type="similarity">
    <text evidence="1 2">Belongs to the small heat shock protein (HSP20) family.</text>
</comment>
<dbReference type="PROSITE" id="PS01031">
    <property type="entry name" value="SHSP"/>
    <property type="match status" value="1"/>
</dbReference>
<dbReference type="PANTHER" id="PTHR11527">
    <property type="entry name" value="HEAT-SHOCK PROTEIN 20 FAMILY MEMBER"/>
    <property type="match status" value="1"/>
</dbReference>
<protein>
    <submittedName>
        <fullName evidence="4">Hsp20/alpha crystallin family protein</fullName>
    </submittedName>
</protein>
<feature type="domain" description="SHSP" evidence="3">
    <location>
        <begin position="29"/>
        <end position="141"/>
    </location>
</feature>
<dbReference type="EMBL" id="VMSJ01000002">
    <property type="protein sequence ID" value="TVT28100.1"/>
    <property type="molecule type" value="Genomic_DNA"/>
</dbReference>
<sequence length="141" mass="16325">MAYEPRPSNSLFDMNPSDIFRDFGRQLFPQMPESTMKSDIREYDSTYVLEAELPGIEKENISIEYTNGVLSISADQSTENELKSDLGRVIHRERSYSTIKRQFTFDNIREEGITADFNNGVLKITLPKTSRDNYSKRIEIN</sequence>
<evidence type="ECO:0000259" key="3">
    <source>
        <dbReference type="PROSITE" id="PS01031"/>
    </source>
</evidence>
<dbReference type="OrthoDB" id="9811615at2"/>
<name>A0A558AV05_9STAP</name>
<keyword evidence="5" id="KW-1185">Reference proteome</keyword>
<evidence type="ECO:0000313" key="4">
    <source>
        <dbReference type="EMBL" id="TVT28100.1"/>
    </source>
</evidence>
<evidence type="ECO:0000256" key="1">
    <source>
        <dbReference type="PROSITE-ProRule" id="PRU00285"/>
    </source>
</evidence>
<accession>A0A558AV05</accession>
<dbReference type="Proteomes" id="UP000315103">
    <property type="component" value="Unassembled WGS sequence"/>
</dbReference>
<proteinExistence type="inferred from homology"/>
<dbReference type="Gene3D" id="2.60.40.790">
    <property type="match status" value="1"/>
</dbReference>
<dbReference type="InterPro" id="IPR008978">
    <property type="entry name" value="HSP20-like_chaperone"/>
</dbReference>
<dbReference type="CDD" id="cd06471">
    <property type="entry name" value="ACD_LpsHSP_like"/>
    <property type="match status" value="1"/>
</dbReference>
<dbReference type="SUPFAM" id="SSF49764">
    <property type="entry name" value="HSP20-like chaperones"/>
    <property type="match status" value="1"/>
</dbReference>
<reference evidence="4 5" key="1">
    <citation type="submission" date="2019-07" db="EMBL/GenBank/DDBJ databases">
        <title>Salinicoccus cyprini sp. nov., isolated from gastro-intestinal tract of mirror carp, Cyprinus carpio var. specularis, collected from Gobind Sagar Reservoir, Himachal Pradesh, India.</title>
        <authorList>
            <person name="Talwar C."/>
            <person name="Singh A.K."/>
            <person name="Lal R."/>
            <person name="Negi R.K."/>
        </authorList>
    </citation>
    <scope>NUCLEOTIDE SEQUENCE [LARGE SCALE GENOMIC DNA]</scope>
    <source>
        <strain evidence="4 5">CT19</strain>
    </source>
</reference>
<dbReference type="InterPro" id="IPR031107">
    <property type="entry name" value="Small_HSP"/>
</dbReference>
<dbReference type="AlphaFoldDB" id="A0A558AV05"/>
<organism evidence="4 5">
    <name type="scientific">Salinicoccus cyprini</name>
    <dbReference type="NCBI Taxonomy" id="2493691"/>
    <lineage>
        <taxon>Bacteria</taxon>
        <taxon>Bacillati</taxon>
        <taxon>Bacillota</taxon>
        <taxon>Bacilli</taxon>
        <taxon>Bacillales</taxon>
        <taxon>Staphylococcaceae</taxon>
        <taxon>Salinicoccus</taxon>
    </lineage>
</organism>